<feature type="transmembrane region" description="Helical" evidence="1">
    <location>
        <begin position="6"/>
        <end position="23"/>
    </location>
</feature>
<feature type="domain" description="Calcineurin-like phosphoesterase" evidence="2">
    <location>
        <begin position="142"/>
        <end position="301"/>
    </location>
</feature>
<dbReference type="InterPro" id="IPR029052">
    <property type="entry name" value="Metallo-depent_PP-like"/>
</dbReference>
<evidence type="ECO:0000256" key="1">
    <source>
        <dbReference type="SAM" id="Phobius"/>
    </source>
</evidence>
<feature type="transmembrane region" description="Helical" evidence="1">
    <location>
        <begin position="35"/>
        <end position="55"/>
    </location>
</feature>
<keyword evidence="1" id="KW-0812">Transmembrane</keyword>
<dbReference type="Proteomes" id="UP000724964">
    <property type="component" value="Unassembled WGS sequence"/>
</dbReference>
<keyword evidence="1" id="KW-1133">Transmembrane helix</keyword>
<dbReference type="Pfam" id="PF00149">
    <property type="entry name" value="Metallophos"/>
    <property type="match status" value="1"/>
</dbReference>
<feature type="transmembrane region" description="Helical" evidence="1">
    <location>
        <begin position="61"/>
        <end position="86"/>
    </location>
</feature>
<comment type="caution">
    <text evidence="3">The sequence shown here is derived from an EMBL/GenBank/DDBJ whole genome shotgun (WGS) entry which is preliminary data.</text>
</comment>
<reference evidence="3" key="1">
    <citation type="submission" date="2021-02" db="EMBL/GenBank/DDBJ databases">
        <title>Activity-based single-cell genomes from oceanic crustal fluid captures similar information to metagenomic and metatranscriptomic surveys with orders of magnitude less sampling.</title>
        <authorList>
            <person name="D'Angelo T.S."/>
            <person name="Orcutt B.N."/>
        </authorList>
    </citation>
    <scope>NUCLEOTIDE SEQUENCE [LARGE SCALE GENOMIC DNA]</scope>
    <source>
        <strain evidence="3">AH-315-J10</strain>
    </source>
</reference>
<protein>
    <submittedName>
        <fullName evidence="3">Metallophosphoesterase</fullName>
    </submittedName>
</protein>
<evidence type="ECO:0000259" key="2">
    <source>
        <dbReference type="Pfam" id="PF00149"/>
    </source>
</evidence>
<sequence>MLINVLAILFGIGWALLTAVVAARREPKPVSLSTVFATGAIVGFGAGLAALVIAIPRDGMFAAVHIAYVAATLGPALLAVIGLAAMRTGRVSRSVRNAVFIGLMFVPGALGLWATHIAPFRLQVERVTAELPCQRAGDDTITIGVLADIQTPTITDYERDALQRVMDANPDLIVIAGDIQQSSDFFAELETFREFFASAQAPFGVYVVQGDVESLGDMRELVAGTGVTYLENEIVEIAIGDRVIGLGGNQRAWKLSDPQAMFAELGEAPAEVVTVVLTHRPDVVFDLRGSVDLVIAGHTHGGQISLPFIGPPVIKSDVPRSVGAGGLHVVDEQTIYLSSGVGIERGDAPQVRFLAPPSVGIVTLQSAQSCG</sequence>
<gene>
    <name evidence="3" type="ORF">JYT35_00025</name>
</gene>
<keyword evidence="1" id="KW-0472">Membrane</keyword>
<dbReference type="InterPro" id="IPR004843">
    <property type="entry name" value="Calcineurin-like_PHP"/>
</dbReference>
<feature type="transmembrane region" description="Helical" evidence="1">
    <location>
        <begin position="98"/>
        <end position="118"/>
    </location>
</feature>
<dbReference type="Gene3D" id="3.60.21.10">
    <property type="match status" value="1"/>
</dbReference>
<organism evidence="3 4">
    <name type="scientific">Acidimicrobium ferrooxidans</name>
    <dbReference type="NCBI Taxonomy" id="53635"/>
    <lineage>
        <taxon>Bacteria</taxon>
        <taxon>Bacillati</taxon>
        <taxon>Actinomycetota</taxon>
        <taxon>Acidimicrobiia</taxon>
        <taxon>Acidimicrobiales</taxon>
        <taxon>Acidimicrobiaceae</taxon>
        <taxon>Acidimicrobium</taxon>
    </lineage>
</organism>
<accession>A0ABS3ANT3</accession>
<evidence type="ECO:0000313" key="3">
    <source>
        <dbReference type="EMBL" id="MBN4059485.1"/>
    </source>
</evidence>
<evidence type="ECO:0000313" key="4">
    <source>
        <dbReference type="Proteomes" id="UP000724964"/>
    </source>
</evidence>
<proteinExistence type="predicted"/>
<dbReference type="EMBL" id="JAFIUH010000001">
    <property type="protein sequence ID" value="MBN4059485.1"/>
    <property type="molecule type" value="Genomic_DNA"/>
</dbReference>
<dbReference type="InterPro" id="IPR051158">
    <property type="entry name" value="Metallophosphoesterase_sf"/>
</dbReference>
<keyword evidence="4" id="KW-1185">Reference proteome</keyword>
<dbReference type="PANTHER" id="PTHR31302">
    <property type="entry name" value="TRANSMEMBRANE PROTEIN WITH METALLOPHOSPHOESTERASE DOMAIN-RELATED"/>
    <property type="match status" value="1"/>
</dbReference>
<dbReference type="PANTHER" id="PTHR31302:SF0">
    <property type="entry name" value="TRANSMEMBRANE PROTEIN WITH METALLOPHOSPHOESTERASE DOMAIN"/>
    <property type="match status" value="1"/>
</dbReference>
<name>A0ABS3ANT3_9ACTN</name>
<dbReference type="SUPFAM" id="SSF56300">
    <property type="entry name" value="Metallo-dependent phosphatases"/>
    <property type="match status" value="1"/>
</dbReference>